<comment type="caution">
    <text evidence="2">The sequence shown here is derived from an EMBL/GenBank/DDBJ whole genome shotgun (WGS) entry which is preliminary data.</text>
</comment>
<gene>
    <name evidence="2" type="ORF">ACFO5X_24355</name>
</gene>
<organism evidence="2 3">
    <name type="scientific">Seohaeicola nanhaiensis</name>
    <dbReference type="NCBI Taxonomy" id="1387282"/>
    <lineage>
        <taxon>Bacteria</taxon>
        <taxon>Pseudomonadati</taxon>
        <taxon>Pseudomonadota</taxon>
        <taxon>Alphaproteobacteria</taxon>
        <taxon>Rhodobacterales</taxon>
        <taxon>Roseobacteraceae</taxon>
        <taxon>Seohaeicola</taxon>
    </lineage>
</organism>
<feature type="region of interest" description="Disordered" evidence="1">
    <location>
        <begin position="207"/>
        <end position="301"/>
    </location>
</feature>
<feature type="compositionally biased region" description="Basic and acidic residues" evidence="1">
    <location>
        <begin position="69"/>
        <end position="82"/>
    </location>
</feature>
<feature type="region of interest" description="Disordered" evidence="1">
    <location>
        <begin position="34"/>
        <end position="53"/>
    </location>
</feature>
<dbReference type="Proteomes" id="UP001595973">
    <property type="component" value="Unassembled WGS sequence"/>
</dbReference>
<accession>A0ABV9KP36</accession>
<feature type="region of interest" description="Disordered" evidence="1">
    <location>
        <begin position="69"/>
        <end position="98"/>
    </location>
</feature>
<protein>
    <recommendedName>
        <fullName evidence="4">DUF2497 domain-containing protein</fullName>
    </recommendedName>
</protein>
<evidence type="ECO:0000313" key="2">
    <source>
        <dbReference type="EMBL" id="MFC4671705.1"/>
    </source>
</evidence>
<evidence type="ECO:0000256" key="1">
    <source>
        <dbReference type="SAM" id="MobiDB-lite"/>
    </source>
</evidence>
<feature type="compositionally biased region" description="Acidic residues" evidence="1">
    <location>
        <begin position="246"/>
        <end position="259"/>
    </location>
</feature>
<evidence type="ECO:0000313" key="3">
    <source>
        <dbReference type="Proteomes" id="UP001595973"/>
    </source>
</evidence>
<evidence type="ECO:0008006" key="4">
    <source>
        <dbReference type="Google" id="ProtNLM"/>
    </source>
</evidence>
<dbReference type="EMBL" id="JBHSGI010000034">
    <property type="protein sequence ID" value="MFC4671705.1"/>
    <property type="molecule type" value="Genomic_DNA"/>
</dbReference>
<feature type="region of interest" description="Disordered" evidence="1">
    <location>
        <begin position="139"/>
        <end position="171"/>
    </location>
</feature>
<keyword evidence="3" id="KW-1185">Reference proteome</keyword>
<sequence length="360" mass="38973">MSEPVTNVDIEDVLSSIRRLVTEESRGEVKRIKLNPQDAQPVQEESAKAVPAKEPKAFTRLLLTPSLRVVDDAPKDAERSETPEITQPAPPQEPWLDPNATLLDAATRMPAESEPAPEAAAPMATIERAPLMLSEAMARPTVEAEPEPEIADAKAPVPSAAEEAPKRRFTEPGMAAEHIVYTSKFAELRSRSDTLKSKIKALEAAIAETPGSWEPDGSGMDDNDQAPIETIPWQGHVSVPELTPEVVEETTSEAMEDDAVAAPETGVAEDADEASAETTEDVSEAVNEPAEDAAEVDEQDDLTADEQVEENVLDEAALRQLVAEIVREELQGALGERITRNVRKLVRLEIQRALAAHGLD</sequence>
<feature type="compositionally biased region" description="Acidic residues" evidence="1">
    <location>
        <begin position="267"/>
        <end position="301"/>
    </location>
</feature>
<proteinExistence type="predicted"/>
<name>A0ABV9KP36_9RHOB</name>
<dbReference type="RefSeq" id="WP_380722520.1">
    <property type="nucleotide sequence ID" value="NZ_JBHSGI010000034.1"/>
</dbReference>
<reference evidence="3" key="1">
    <citation type="journal article" date="2019" name="Int. J. Syst. Evol. Microbiol.">
        <title>The Global Catalogue of Microorganisms (GCM) 10K type strain sequencing project: providing services to taxonomists for standard genome sequencing and annotation.</title>
        <authorList>
            <consortium name="The Broad Institute Genomics Platform"/>
            <consortium name="The Broad Institute Genome Sequencing Center for Infectious Disease"/>
            <person name="Wu L."/>
            <person name="Ma J."/>
        </authorList>
    </citation>
    <scope>NUCLEOTIDE SEQUENCE [LARGE SCALE GENOMIC DNA]</scope>
    <source>
        <strain evidence="3">CGMCC 4.7283</strain>
    </source>
</reference>